<evidence type="ECO:0000256" key="5">
    <source>
        <dbReference type="ARBA" id="ARBA00022989"/>
    </source>
</evidence>
<comment type="subcellular location">
    <subcellularLocation>
        <location evidence="1">Membrane</location>
        <topology evidence="1">Multi-pass membrane protein</topology>
    </subcellularLocation>
</comment>
<protein>
    <recommendedName>
        <fullName evidence="8">Amino acid permease/ SLC12A domain-containing protein</fullName>
    </recommendedName>
</protein>
<reference evidence="9 10" key="1">
    <citation type="submission" date="2013-03" db="EMBL/GenBank/DDBJ databases">
        <title>The Genome Sequence of Cladophialophora carrionii CBS 160.54.</title>
        <authorList>
            <consortium name="The Broad Institute Genomics Platform"/>
            <person name="Cuomo C."/>
            <person name="de Hoog S."/>
            <person name="Gorbushina A."/>
            <person name="Walker B."/>
            <person name="Young S.K."/>
            <person name="Zeng Q."/>
            <person name="Gargeya S."/>
            <person name="Fitzgerald M."/>
            <person name="Haas B."/>
            <person name="Abouelleil A."/>
            <person name="Allen A.W."/>
            <person name="Alvarado L."/>
            <person name="Arachchi H.M."/>
            <person name="Berlin A.M."/>
            <person name="Chapman S.B."/>
            <person name="Gainer-Dewar J."/>
            <person name="Goldberg J."/>
            <person name="Griggs A."/>
            <person name="Gujja S."/>
            <person name="Hansen M."/>
            <person name="Howarth C."/>
            <person name="Imamovic A."/>
            <person name="Ireland A."/>
            <person name="Larimer J."/>
            <person name="McCowan C."/>
            <person name="Murphy C."/>
            <person name="Pearson M."/>
            <person name="Poon T.W."/>
            <person name="Priest M."/>
            <person name="Roberts A."/>
            <person name="Saif S."/>
            <person name="Shea T."/>
            <person name="Sisk P."/>
            <person name="Sykes S."/>
            <person name="Wortman J."/>
            <person name="Nusbaum C."/>
            <person name="Birren B."/>
        </authorList>
    </citation>
    <scope>NUCLEOTIDE SEQUENCE [LARGE SCALE GENOMIC DNA]</scope>
    <source>
        <strain evidence="9 10">CBS 160.54</strain>
    </source>
</reference>
<dbReference type="InterPro" id="IPR004841">
    <property type="entry name" value="AA-permease/SLC12A_dom"/>
</dbReference>
<dbReference type="AlphaFoldDB" id="V9D824"/>
<dbReference type="Gene3D" id="1.20.1740.10">
    <property type="entry name" value="Amino acid/polyamine transporter I"/>
    <property type="match status" value="1"/>
</dbReference>
<dbReference type="RefSeq" id="XP_008729433.1">
    <property type="nucleotide sequence ID" value="XM_008731211.1"/>
</dbReference>
<evidence type="ECO:0000313" key="10">
    <source>
        <dbReference type="Proteomes" id="UP000030678"/>
    </source>
</evidence>
<dbReference type="HOGENOM" id="CLU_1885534_0_0_1"/>
<evidence type="ECO:0000256" key="3">
    <source>
        <dbReference type="ARBA" id="ARBA00022692"/>
    </source>
</evidence>
<dbReference type="GO" id="GO:0016020">
    <property type="term" value="C:membrane"/>
    <property type="evidence" value="ECO:0007669"/>
    <property type="project" value="UniProtKB-SubCell"/>
</dbReference>
<evidence type="ECO:0000313" key="9">
    <source>
        <dbReference type="EMBL" id="ETI22816.1"/>
    </source>
</evidence>
<evidence type="ECO:0000259" key="8">
    <source>
        <dbReference type="Pfam" id="PF00324"/>
    </source>
</evidence>
<keyword evidence="4" id="KW-0029">Amino-acid transport</keyword>
<keyword evidence="2" id="KW-0813">Transport</keyword>
<dbReference type="EMBL" id="KB822706">
    <property type="protein sequence ID" value="ETI22816.1"/>
    <property type="molecule type" value="Genomic_DNA"/>
</dbReference>
<dbReference type="Proteomes" id="UP000030678">
    <property type="component" value="Unassembled WGS sequence"/>
</dbReference>
<gene>
    <name evidence="9" type="ORF">G647_06892</name>
</gene>
<keyword evidence="3 7" id="KW-0812">Transmembrane</keyword>
<dbReference type="PANTHER" id="PTHR43341">
    <property type="entry name" value="AMINO ACID PERMEASE"/>
    <property type="match status" value="1"/>
</dbReference>
<evidence type="ECO:0000256" key="4">
    <source>
        <dbReference type="ARBA" id="ARBA00022970"/>
    </source>
</evidence>
<dbReference type="PANTHER" id="PTHR43341:SF1">
    <property type="entry name" value="GENERAL AMINO-ACID PERMEASE GAP1"/>
    <property type="match status" value="1"/>
</dbReference>
<evidence type="ECO:0000256" key="1">
    <source>
        <dbReference type="ARBA" id="ARBA00004141"/>
    </source>
</evidence>
<feature type="transmembrane region" description="Helical" evidence="7">
    <location>
        <begin position="109"/>
        <end position="127"/>
    </location>
</feature>
<dbReference type="GeneID" id="19985385"/>
<feature type="transmembrane region" description="Helical" evidence="7">
    <location>
        <begin position="60"/>
        <end position="79"/>
    </location>
</feature>
<dbReference type="VEuPathDB" id="FungiDB:G647_06892"/>
<evidence type="ECO:0000256" key="2">
    <source>
        <dbReference type="ARBA" id="ARBA00022448"/>
    </source>
</evidence>
<feature type="domain" description="Amino acid permease/ SLC12A" evidence="8">
    <location>
        <begin position="32"/>
        <end position="134"/>
    </location>
</feature>
<dbReference type="InterPro" id="IPR050524">
    <property type="entry name" value="APC_YAT"/>
</dbReference>
<evidence type="ECO:0000256" key="6">
    <source>
        <dbReference type="ARBA" id="ARBA00023136"/>
    </source>
</evidence>
<evidence type="ECO:0000256" key="7">
    <source>
        <dbReference type="SAM" id="Phobius"/>
    </source>
</evidence>
<name>V9D824_9EURO</name>
<accession>V9D824</accession>
<proteinExistence type="predicted"/>
<keyword evidence="6 7" id="KW-0472">Membrane</keyword>
<dbReference type="GO" id="GO:0015171">
    <property type="term" value="F:amino acid transmembrane transporter activity"/>
    <property type="evidence" value="ECO:0007669"/>
    <property type="project" value="TreeGrafter"/>
</dbReference>
<keyword evidence="5 7" id="KW-1133">Transmembrane helix</keyword>
<organism evidence="9 10">
    <name type="scientific">Cladophialophora carrionii CBS 160.54</name>
    <dbReference type="NCBI Taxonomy" id="1279043"/>
    <lineage>
        <taxon>Eukaryota</taxon>
        <taxon>Fungi</taxon>
        <taxon>Dikarya</taxon>
        <taxon>Ascomycota</taxon>
        <taxon>Pezizomycotina</taxon>
        <taxon>Eurotiomycetes</taxon>
        <taxon>Chaetothyriomycetidae</taxon>
        <taxon>Chaetothyriales</taxon>
        <taxon>Herpotrichiellaceae</taxon>
        <taxon>Cladophialophora</taxon>
    </lineage>
</organism>
<sequence>MAISVSTFGPIRELLIRDSNACARSSSLRYSRFRGTELVGLAAAETQNPRQTLPKAVRQVFWRITLFDTVALLIVGILIPDNEPQLLNGSSSCDANASPFVIVVRDARMSAVPSITNVVILISVLSVRNTSTYAL</sequence>
<dbReference type="Pfam" id="PF00324">
    <property type="entry name" value="AA_permease"/>
    <property type="match status" value="1"/>
</dbReference>